<dbReference type="Proteomes" id="UP000183120">
    <property type="component" value="Unassembled WGS sequence"/>
</dbReference>
<gene>
    <name evidence="3" type="ORF">AUJ73_00560</name>
</gene>
<accession>A0A1J4TU63</accession>
<keyword evidence="2" id="KW-0812">Transmembrane</keyword>
<comment type="caution">
    <text evidence="3">The sequence shown here is derived from an EMBL/GenBank/DDBJ whole genome shotgun (WGS) entry which is preliminary data.</text>
</comment>
<evidence type="ECO:0000313" key="4">
    <source>
        <dbReference type="Proteomes" id="UP000183120"/>
    </source>
</evidence>
<protein>
    <submittedName>
        <fullName evidence="3">Uncharacterized protein</fullName>
    </submittedName>
</protein>
<feature type="region of interest" description="Disordered" evidence="1">
    <location>
        <begin position="57"/>
        <end position="82"/>
    </location>
</feature>
<keyword evidence="2" id="KW-0472">Membrane</keyword>
<organism evidence="3 4">
    <name type="scientific">Candidatus Gottesmanbacteria bacterium CG1_02_37_22</name>
    <dbReference type="NCBI Taxonomy" id="1805209"/>
    <lineage>
        <taxon>Bacteria</taxon>
        <taxon>Candidatus Gottesmaniibacteriota</taxon>
    </lineage>
</organism>
<evidence type="ECO:0000256" key="2">
    <source>
        <dbReference type="SAM" id="Phobius"/>
    </source>
</evidence>
<keyword evidence="2" id="KW-1133">Transmembrane helix</keyword>
<name>A0A1J4TU63_9BACT</name>
<proteinExistence type="predicted"/>
<dbReference type="EMBL" id="MNUY01000009">
    <property type="protein sequence ID" value="OIO15466.1"/>
    <property type="molecule type" value="Genomic_DNA"/>
</dbReference>
<dbReference type="AlphaFoldDB" id="A0A1J4TU63"/>
<reference evidence="3 4" key="1">
    <citation type="journal article" date="2016" name="Environ. Microbiol.">
        <title>Genomic resolution of a cold subsurface aquifer community provides metabolic insights for novel microbes adapted to high CO concentrations.</title>
        <authorList>
            <person name="Probst A.J."/>
            <person name="Castelle C.J."/>
            <person name="Singh A."/>
            <person name="Brown C.T."/>
            <person name="Anantharaman K."/>
            <person name="Sharon I."/>
            <person name="Hug L.A."/>
            <person name="Burstein D."/>
            <person name="Emerson J.B."/>
            <person name="Thomas B.C."/>
            <person name="Banfield J.F."/>
        </authorList>
    </citation>
    <scope>NUCLEOTIDE SEQUENCE [LARGE SCALE GENOMIC DNA]</scope>
    <source>
        <strain evidence="3">CG1_02_37_22</strain>
    </source>
</reference>
<sequence length="152" mass="16415">MNDMLHVNQEPILHKFDQNETGNKWKIPIALVLIILAGIISGYVLSRSMGNKTSVSVSTKTTGGSEENKVVGVNDSKTFPDSAEGNMEAGGIDGEGTHKLIRPGGPSQTVYLTSSVLDLNEFISKKVRVWGETRAAQKAGWLMDVGKVETLE</sequence>
<feature type="transmembrane region" description="Helical" evidence="2">
    <location>
        <begin position="25"/>
        <end position="45"/>
    </location>
</feature>
<evidence type="ECO:0000313" key="3">
    <source>
        <dbReference type="EMBL" id="OIO15466.1"/>
    </source>
</evidence>
<dbReference type="STRING" id="1805209.AUJ73_00560"/>
<evidence type="ECO:0000256" key="1">
    <source>
        <dbReference type="SAM" id="MobiDB-lite"/>
    </source>
</evidence>